<organism evidence="2 3">
    <name type="scientific">Aliidiomarina sanyensis</name>
    <dbReference type="NCBI Taxonomy" id="1249555"/>
    <lineage>
        <taxon>Bacteria</taxon>
        <taxon>Pseudomonadati</taxon>
        <taxon>Pseudomonadota</taxon>
        <taxon>Gammaproteobacteria</taxon>
        <taxon>Alteromonadales</taxon>
        <taxon>Idiomarinaceae</taxon>
        <taxon>Aliidiomarina</taxon>
    </lineage>
</organism>
<feature type="transmembrane region" description="Helical" evidence="1">
    <location>
        <begin position="79"/>
        <end position="101"/>
    </location>
</feature>
<feature type="transmembrane region" description="Helical" evidence="1">
    <location>
        <begin position="107"/>
        <end position="125"/>
    </location>
</feature>
<dbReference type="PANTHER" id="PTHR35867">
    <property type="entry name" value="PROTEIN RSEC"/>
    <property type="match status" value="1"/>
</dbReference>
<name>A0A432WRE9_9GAMM</name>
<dbReference type="OrthoDB" id="9795854at2"/>
<dbReference type="AlphaFoldDB" id="A0A432WRE9"/>
<dbReference type="InterPro" id="IPR026268">
    <property type="entry name" value="RseC"/>
</dbReference>
<accession>A0A432WRE9</accession>
<protein>
    <submittedName>
        <fullName evidence="2">Fis family transcriptional regulator</fullName>
    </submittedName>
</protein>
<dbReference type="Pfam" id="PF04246">
    <property type="entry name" value="RseC_MucC"/>
    <property type="match status" value="1"/>
</dbReference>
<dbReference type="Proteomes" id="UP000288405">
    <property type="component" value="Unassembled WGS sequence"/>
</dbReference>
<dbReference type="RefSeq" id="WP_126775653.1">
    <property type="nucleotide sequence ID" value="NZ_PIPM01000001.1"/>
</dbReference>
<dbReference type="EMBL" id="PIPM01000001">
    <property type="protein sequence ID" value="RUO36341.1"/>
    <property type="molecule type" value="Genomic_DNA"/>
</dbReference>
<keyword evidence="3" id="KW-1185">Reference proteome</keyword>
<dbReference type="PIRSF" id="PIRSF004923">
    <property type="entry name" value="RseC"/>
    <property type="match status" value="1"/>
</dbReference>
<dbReference type="InterPro" id="IPR007359">
    <property type="entry name" value="SigmaE_reg_RseC_MucC"/>
</dbReference>
<keyword evidence="1" id="KW-0472">Membrane</keyword>
<reference evidence="2 3" key="1">
    <citation type="journal article" date="2011" name="Front. Microbiol.">
        <title>Genomic signatures of strain selection and enhancement in Bacillus atrophaeus var. globigii, a historical biowarfare simulant.</title>
        <authorList>
            <person name="Gibbons H.S."/>
            <person name="Broomall S.M."/>
            <person name="McNew L.A."/>
            <person name="Daligault H."/>
            <person name="Chapman C."/>
            <person name="Bruce D."/>
            <person name="Karavis M."/>
            <person name="Krepps M."/>
            <person name="McGregor P.A."/>
            <person name="Hong C."/>
            <person name="Park K.H."/>
            <person name="Akmal A."/>
            <person name="Feldman A."/>
            <person name="Lin J.S."/>
            <person name="Chang W.E."/>
            <person name="Higgs B.W."/>
            <person name="Demirev P."/>
            <person name="Lindquist J."/>
            <person name="Liem A."/>
            <person name="Fochler E."/>
            <person name="Read T.D."/>
            <person name="Tapia R."/>
            <person name="Johnson S."/>
            <person name="Bishop-Lilly K.A."/>
            <person name="Detter C."/>
            <person name="Han C."/>
            <person name="Sozhamannan S."/>
            <person name="Rosenzweig C.N."/>
            <person name="Skowronski E.W."/>
        </authorList>
    </citation>
    <scope>NUCLEOTIDE SEQUENCE [LARGE SCALE GENOMIC DNA]</scope>
    <source>
        <strain evidence="2 3">GYP-17</strain>
    </source>
</reference>
<gene>
    <name evidence="2" type="ORF">CWE11_00530</name>
</gene>
<sequence>MIRELGEVTSVDGQRVTIKTQLKQGCGGCKQQSHCGAGLLSKAFPQRRGELDVWMEQAPEPGTQVELLLPEQAMVRFSVWLYLLPLLALFIGAWFGSALMYHEGWSILFATISFAGSFWVLNRWLRKRDVQVRALMQVKIIAPSNVDCLSVQK</sequence>
<dbReference type="PANTHER" id="PTHR35867:SF1">
    <property type="entry name" value="PROTEIN RSEC"/>
    <property type="match status" value="1"/>
</dbReference>
<comment type="caution">
    <text evidence="2">The sequence shown here is derived from an EMBL/GenBank/DDBJ whole genome shotgun (WGS) entry which is preliminary data.</text>
</comment>
<keyword evidence="1" id="KW-0812">Transmembrane</keyword>
<evidence type="ECO:0000256" key="1">
    <source>
        <dbReference type="SAM" id="Phobius"/>
    </source>
</evidence>
<evidence type="ECO:0000313" key="2">
    <source>
        <dbReference type="EMBL" id="RUO36341.1"/>
    </source>
</evidence>
<proteinExistence type="predicted"/>
<evidence type="ECO:0000313" key="3">
    <source>
        <dbReference type="Proteomes" id="UP000288405"/>
    </source>
</evidence>
<keyword evidence="1" id="KW-1133">Transmembrane helix</keyword>